<protein>
    <submittedName>
        <fullName evidence="1">Uncharacterized protein</fullName>
    </submittedName>
</protein>
<dbReference type="EMBL" id="CM009299">
    <property type="protein sequence ID" value="RQO97125.1"/>
    <property type="molecule type" value="Genomic_DNA"/>
</dbReference>
<dbReference type="InParanoid" id="A0A3N7FSM7"/>
<accession>A0A3N7FSM7</accession>
<evidence type="ECO:0000313" key="1">
    <source>
        <dbReference type="EMBL" id="RQO97125.1"/>
    </source>
</evidence>
<dbReference type="AlphaFoldDB" id="A0A3N7FSM7"/>
<keyword evidence="2" id="KW-1185">Reference proteome</keyword>
<sequence>MILNCVITDSIMACSTATLSLWLSSMPVHLRYLLPVLYCGQELFSCILYRLCQLMKL</sequence>
<reference evidence="1 2" key="1">
    <citation type="journal article" date="2006" name="Science">
        <title>The genome of black cottonwood, Populus trichocarpa (Torr. &amp; Gray).</title>
        <authorList>
            <person name="Tuskan G.A."/>
            <person name="Difazio S."/>
            <person name="Jansson S."/>
            <person name="Bohlmann J."/>
            <person name="Grigoriev I."/>
            <person name="Hellsten U."/>
            <person name="Putnam N."/>
            <person name="Ralph S."/>
            <person name="Rombauts S."/>
            <person name="Salamov A."/>
            <person name="Schein J."/>
            <person name="Sterck L."/>
            <person name="Aerts A."/>
            <person name="Bhalerao R.R."/>
            <person name="Bhalerao R.P."/>
            <person name="Blaudez D."/>
            <person name="Boerjan W."/>
            <person name="Brun A."/>
            <person name="Brunner A."/>
            <person name="Busov V."/>
            <person name="Campbell M."/>
            <person name="Carlson J."/>
            <person name="Chalot M."/>
            <person name="Chapman J."/>
            <person name="Chen G.L."/>
            <person name="Cooper D."/>
            <person name="Coutinho P.M."/>
            <person name="Couturier J."/>
            <person name="Covert S."/>
            <person name="Cronk Q."/>
            <person name="Cunningham R."/>
            <person name="Davis J."/>
            <person name="Degroeve S."/>
            <person name="Dejardin A."/>
            <person name="Depamphilis C."/>
            <person name="Detter J."/>
            <person name="Dirks B."/>
            <person name="Dubchak I."/>
            <person name="Duplessis S."/>
            <person name="Ehlting J."/>
            <person name="Ellis B."/>
            <person name="Gendler K."/>
            <person name="Goodstein D."/>
            <person name="Gribskov M."/>
            <person name="Grimwood J."/>
            <person name="Groover A."/>
            <person name="Gunter L."/>
            <person name="Hamberger B."/>
            <person name="Heinze B."/>
            <person name="Helariutta Y."/>
            <person name="Henrissat B."/>
            <person name="Holligan D."/>
            <person name="Holt R."/>
            <person name="Huang W."/>
            <person name="Islam-Faridi N."/>
            <person name="Jones S."/>
            <person name="Jones-Rhoades M."/>
            <person name="Jorgensen R."/>
            <person name="Joshi C."/>
            <person name="Kangasjarvi J."/>
            <person name="Karlsson J."/>
            <person name="Kelleher C."/>
            <person name="Kirkpatrick R."/>
            <person name="Kirst M."/>
            <person name="Kohler A."/>
            <person name="Kalluri U."/>
            <person name="Larimer F."/>
            <person name="Leebens-Mack J."/>
            <person name="Leple J.C."/>
            <person name="Locascio P."/>
            <person name="Lou Y."/>
            <person name="Lucas S."/>
            <person name="Martin F."/>
            <person name="Montanini B."/>
            <person name="Napoli C."/>
            <person name="Nelson D.R."/>
            <person name="Nelson C."/>
            <person name="Nieminen K."/>
            <person name="Nilsson O."/>
            <person name="Pereda V."/>
            <person name="Peter G."/>
            <person name="Philippe R."/>
            <person name="Pilate G."/>
            <person name="Poliakov A."/>
            <person name="Razumovskaya J."/>
            <person name="Richardson P."/>
            <person name="Rinaldi C."/>
            <person name="Ritland K."/>
            <person name="Rouze P."/>
            <person name="Ryaboy D."/>
            <person name="Schmutz J."/>
            <person name="Schrader J."/>
            <person name="Segerman B."/>
            <person name="Shin H."/>
            <person name="Siddiqui A."/>
            <person name="Sterky F."/>
            <person name="Terry A."/>
            <person name="Tsai C.J."/>
            <person name="Uberbacher E."/>
            <person name="Unneberg P."/>
            <person name="Vahala J."/>
            <person name="Wall K."/>
            <person name="Wessler S."/>
            <person name="Yang G."/>
            <person name="Yin T."/>
            <person name="Douglas C."/>
            <person name="Marra M."/>
            <person name="Sandberg G."/>
            <person name="Van de Peer Y."/>
            <person name="Rokhsar D."/>
        </authorList>
    </citation>
    <scope>NUCLEOTIDE SEQUENCE [LARGE SCALE GENOMIC DNA]</scope>
    <source>
        <strain evidence="2">cv. Nisqually</strain>
    </source>
</reference>
<gene>
    <name evidence="1" type="ORF">POPTR_010G229350</name>
</gene>
<evidence type="ECO:0000313" key="2">
    <source>
        <dbReference type="Proteomes" id="UP000006729"/>
    </source>
</evidence>
<proteinExistence type="predicted"/>
<name>A0A3N7FSM7_POPTR</name>
<dbReference type="Proteomes" id="UP000006729">
    <property type="component" value="Chromosome 10"/>
</dbReference>
<organism evidence="1 2">
    <name type="scientific">Populus trichocarpa</name>
    <name type="common">Western balsam poplar</name>
    <name type="synonym">Populus balsamifera subsp. trichocarpa</name>
    <dbReference type="NCBI Taxonomy" id="3694"/>
    <lineage>
        <taxon>Eukaryota</taxon>
        <taxon>Viridiplantae</taxon>
        <taxon>Streptophyta</taxon>
        <taxon>Embryophyta</taxon>
        <taxon>Tracheophyta</taxon>
        <taxon>Spermatophyta</taxon>
        <taxon>Magnoliopsida</taxon>
        <taxon>eudicotyledons</taxon>
        <taxon>Gunneridae</taxon>
        <taxon>Pentapetalae</taxon>
        <taxon>rosids</taxon>
        <taxon>fabids</taxon>
        <taxon>Malpighiales</taxon>
        <taxon>Salicaceae</taxon>
        <taxon>Saliceae</taxon>
        <taxon>Populus</taxon>
    </lineage>
</organism>